<evidence type="ECO:0000313" key="1">
    <source>
        <dbReference type="EMBL" id="KAK9096365.1"/>
    </source>
</evidence>
<name>A0AAP0EQD5_9MAGN</name>
<organism evidence="1 2">
    <name type="scientific">Stephania japonica</name>
    <dbReference type="NCBI Taxonomy" id="461633"/>
    <lineage>
        <taxon>Eukaryota</taxon>
        <taxon>Viridiplantae</taxon>
        <taxon>Streptophyta</taxon>
        <taxon>Embryophyta</taxon>
        <taxon>Tracheophyta</taxon>
        <taxon>Spermatophyta</taxon>
        <taxon>Magnoliopsida</taxon>
        <taxon>Ranunculales</taxon>
        <taxon>Menispermaceae</taxon>
        <taxon>Menispermoideae</taxon>
        <taxon>Cissampelideae</taxon>
        <taxon>Stephania</taxon>
    </lineage>
</organism>
<reference evidence="1 2" key="1">
    <citation type="submission" date="2024-01" db="EMBL/GenBank/DDBJ databases">
        <title>Genome assemblies of Stephania.</title>
        <authorList>
            <person name="Yang L."/>
        </authorList>
    </citation>
    <scope>NUCLEOTIDE SEQUENCE [LARGE SCALE GENOMIC DNA]</scope>
    <source>
        <strain evidence="1">QJT</strain>
        <tissue evidence="1">Leaf</tissue>
    </source>
</reference>
<dbReference type="EMBL" id="JBBNAE010000009">
    <property type="protein sequence ID" value="KAK9096365.1"/>
    <property type="molecule type" value="Genomic_DNA"/>
</dbReference>
<proteinExistence type="predicted"/>
<dbReference type="Proteomes" id="UP001417504">
    <property type="component" value="Unassembled WGS sequence"/>
</dbReference>
<dbReference type="AlphaFoldDB" id="A0AAP0EQD5"/>
<keyword evidence="2" id="KW-1185">Reference proteome</keyword>
<gene>
    <name evidence="1" type="ORF">Sjap_021862</name>
</gene>
<evidence type="ECO:0000313" key="2">
    <source>
        <dbReference type="Proteomes" id="UP001417504"/>
    </source>
</evidence>
<sequence>MWIQWLHSWEMWEKTRENEEFWRGLELEIENAQKFVTRRIGTEVCKGTPGAIYCPFILINQSLLGSTIPLELVAQSILNQPVE</sequence>
<protein>
    <submittedName>
        <fullName evidence="1">Uncharacterized protein</fullName>
    </submittedName>
</protein>
<accession>A0AAP0EQD5</accession>
<comment type="caution">
    <text evidence="1">The sequence shown here is derived from an EMBL/GenBank/DDBJ whole genome shotgun (WGS) entry which is preliminary data.</text>
</comment>